<dbReference type="EMBL" id="CDMC01000002">
    <property type="protein sequence ID" value="CEN59808.1"/>
    <property type="molecule type" value="Genomic_DNA"/>
</dbReference>
<feature type="compositionally biased region" description="Acidic residues" evidence="2">
    <location>
        <begin position="207"/>
        <end position="221"/>
    </location>
</feature>
<feature type="region of interest" description="Disordered" evidence="2">
    <location>
        <begin position="712"/>
        <end position="732"/>
    </location>
</feature>
<organism evidence="3 4">
    <name type="scientific">Aspergillus calidoustus</name>
    <dbReference type="NCBI Taxonomy" id="454130"/>
    <lineage>
        <taxon>Eukaryota</taxon>
        <taxon>Fungi</taxon>
        <taxon>Dikarya</taxon>
        <taxon>Ascomycota</taxon>
        <taxon>Pezizomycotina</taxon>
        <taxon>Eurotiomycetes</taxon>
        <taxon>Eurotiomycetidae</taxon>
        <taxon>Eurotiales</taxon>
        <taxon>Aspergillaceae</taxon>
        <taxon>Aspergillus</taxon>
        <taxon>Aspergillus subgen. Nidulantes</taxon>
    </lineage>
</organism>
<dbReference type="Proteomes" id="UP000054771">
    <property type="component" value="Unassembled WGS sequence"/>
</dbReference>
<keyword evidence="1" id="KW-0175">Coiled coil</keyword>
<dbReference type="PANTHER" id="PTHR34707:SF1">
    <property type="entry name" value="VIMENTIN-TYPE INTERMEDIATE FILAMENT-ASSOCIATED COILED-COIL PROTEIN"/>
    <property type="match status" value="1"/>
</dbReference>
<dbReference type="GO" id="GO:0045098">
    <property type="term" value="C:type III intermediate filament"/>
    <property type="evidence" value="ECO:0007669"/>
    <property type="project" value="TreeGrafter"/>
</dbReference>
<feature type="coiled-coil region" evidence="1">
    <location>
        <begin position="632"/>
        <end position="707"/>
    </location>
</feature>
<gene>
    <name evidence="3" type="ORF">ASPCAL02252</name>
</gene>
<dbReference type="AlphaFoldDB" id="A0A0U5GPA6"/>
<sequence>MEHNARAPRRRGRPRKRPCMGRRWTPEEWQRLVQLKREHSDLDWIQLQNLGLFSDRTASALQAAYELTTTHLGMLYGLDQSDDTSSTQRATGTHVARHNGLDQPDPTFPAQRATTPHVARHNDLDQPDPTFSSRRSTRTHVARHNGLDQPDPTISFFESLDEIERLRGQLHREGEDKNEDETGDEEETHDAEPSYRDTSGRGRPGSEEDNPISIDSDDETQPIDVNQACPSPNNTSPTPDVPAQIPASSGPLSDGPGTAESAGSPTPPTFQDDGTSGESDDPRVNMGNLFPRVIELVRDALNWDKHLKSFQAMQARQEQGILLLKEELSQKDQEIARLRQNEALYMRKDAMMESFRAIEARQEGDASLLKAELAQRDQEIDRLSQEIVQLKQNKVLYMKKDTVLESLMAMEARHDGDISSLKERLAQRDQENTQLGQEIAQLKQNEALYMRHGAVDEVPSLESFLALEKRQGEDISLLKEQLAQTNQKLAQTNQETSQTNQELARKSQQIDQLKQNEAQYMRKDALDELPSSERFLVMEARQEEDISFVRKGLAQNSQEITQLKQNEMLYMRRDAVDGVPSSSHNSHALETMLRHVMDRLDAVEQKYPTLPKEAQAMTRGAVKEKPNSSINVELLQALVKNAQRRLEVVEDRYAILQNEFVALQSSLGNLEADRAMVGIPDNVSRRLEVVEARYATLENEFAQLRGALGNPEAGKAMGIPHQNLQEPRGHPYRAHNHVQSEYSHLNK</sequence>
<evidence type="ECO:0000313" key="3">
    <source>
        <dbReference type="EMBL" id="CEN59808.1"/>
    </source>
</evidence>
<evidence type="ECO:0000256" key="1">
    <source>
        <dbReference type="SAM" id="Coils"/>
    </source>
</evidence>
<dbReference type="PANTHER" id="PTHR34707">
    <property type="entry name" value="VIMENTIN-TYPE INTERMEDIATE FILAMENT-ASSOCIATED COILED-COIL PROTEIN"/>
    <property type="match status" value="1"/>
</dbReference>
<evidence type="ECO:0000313" key="4">
    <source>
        <dbReference type="Proteomes" id="UP000054771"/>
    </source>
</evidence>
<feature type="region of interest" description="Disordered" evidence="2">
    <location>
        <begin position="1"/>
        <end position="21"/>
    </location>
</feature>
<feature type="coiled-coil region" evidence="1">
    <location>
        <begin position="366"/>
        <end position="445"/>
    </location>
</feature>
<evidence type="ECO:0000256" key="2">
    <source>
        <dbReference type="SAM" id="MobiDB-lite"/>
    </source>
</evidence>
<name>A0A0U5GPA6_ASPCI</name>
<feature type="coiled-coil region" evidence="1">
    <location>
        <begin position="475"/>
        <end position="523"/>
    </location>
</feature>
<feature type="region of interest" description="Disordered" evidence="2">
    <location>
        <begin position="168"/>
        <end position="286"/>
    </location>
</feature>
<feature type="compositionally biased region" description="Polar residues" evidence="2">
    <location>
        <begin position="228"/>
        <end position="238"/>
    </location>
</feature>
<feature type="compositionally biased region" description="Basic residues" evidence="2">
    <location>
        <begin position="1"/>
        <end position="20"/>
    </location>
</feature>
<feature type="region of interest" description="Disordered" evidence="2">
    <location>
        <begin position="83"/>
        <end position="154"/>
    </location>
</feature>
<feature type="compositionally biased region" description="Basic and acidic residues" evidence="2">
    <location>
        <begin position="190"/>
        <end position="206"/>
    </location>
</feature>
<keyword evidence="4" id="KW-1185">Reference proteome</keyword>
<accession>A0A0U5GPA6</accession>
<protein>
    <submittedName>
        <fullName evidence="3">Uncharacterized protein</fullName>
    </submittedName>
</protein>
<reference evidence="4" key="1">
    <citation type="journal article" date="2016" name="Genome Announc.">
        <title>Draft genome sequences of fungus Aspergillus calidoustus.</title>
        <authorList>
            <person name="Horn F."/>
            <person name="Linde J."/>
            <person name="Mattern D.J."/>
            <person name="Walther G."/>
            <person name="Guthke R."/>
            <person name="Scherlach K."/>
            <person name="Martin K."/>
            <person name="Brakhage A.A."/>
            <person name="Petzke L."/>
            <person name="Valiante V."/>
        </authorList>
    </citation>
    <scope>NUCLEOTIDE SEQUENCE [LARGE SCALE GENOMIC DNA]</scope>
    <source>
        <strain evidence="4">SF006504</strain>
    </source>
</reference>
<feature type="compositionally biased region" description="Acidic residues" evidence="2">
    <location>
        <begin position="176"/>
        <end position="189"/>
    </location>
</feature>
<proteinExistence type="predicted"/>